<dbReference type="AlphaFoldDB" id="A0A3P9MY24"/>
<name>A0A3P9MY24_POERE</name>
<dbReference type="InterPro" id="IPR050111">
    <property type="entry name" value="C-type_lectin/snaclec_domain"/>
</dbReference>
<evidence type="ECO:0000259" key="1">
    <source>
        <dbReference type="PROSITE" id="PS50041"/>
    </source>
</evidence>
<dbReference type="InterPro" id="IPR016186">
    <property type="entry name" value="C-type_lectin-like/link_sf"/>
</dbReference>
<dbReference type="Bgee" id="ENSPREG00000001617">
    <property type="expression patterns" value="Expressed in caudal fin"/>
</dbReference>
<sequence>MLHKPFNWKPACFSSAHFGSIQTSITCPSGWMPINNRCFLYVPNDMTWANAEKNCLSMGANLASVHNRDEYRWVQNLIAAAGYGSKVAWIGGTDGQQVLLPIQFTCEVFDKTFNETYHLLNFVLQESTWFWSDGSRMIYTNWCPGQPDNGLGSQHCLQMNYTNEKCWDDCWCHYPRSSVCSKKV</sequence>
<dbReference type="SUPFAM" id="SSF56436">
    <property type="entry name" value="C-type lectin-like"/>
    <property type="match status" value="1"/>
</dbReference>
<dbReference type="Gene3D" id="3.10.100.10">
    <property type="entry name" value="Mannose-Binding Protein A, subunit A"/>
    <property type="match status" value="1"/>
</dbReference>
<accession>A0A3P9MY24</accession>
<dbReference type="Ensembl" id="ENSPRET00000002221.1">
    <property type="protein sequence ID" value="ENSPREP00000002175.1"/>
    <property type="gene ID" value="ENSPREG00000001617.1"/>
</dbReference>
<evidence type="ECO:0000313" key="2">
    <source>
        <dbReference type="Ensembl" id="ENSPREP00000002168.1"/>
    </source>
</evidence>
<dbReference type="GeneTree" id="ENSGT00940000161814"/>
<reference evidence="3" key="1">
    <citation type="submission" date="2013-11" db="EMBL/GenBank/DDBJ databases">
        <title>The genomic landscape of the Guanapo guppy.</title>
        <authorList>
            <person name="Kuenstner A."/>
            <person name="Dreyer C."/>
        </authorList>
    </citation>
    <scope>NUCLEOTIDE SEQUENCE</scope>
    <source>
        <strain evidence="3">Guanapo</strain>
    </source>
</reference>
<evidence type="ECO:0000313" key="3">
    <source>
        <dbReference type="Proteomes" id="UP000242638"/>
    </source>
</evidence>
<dbReference type="PANTHER" id="PTHR22803">
    <property type="entry name" value="MANNOSE, PHOSPHOLIPASE, LECTIN RECEPTOR RELATED"/>
    <property type="match status" value="1"/>
</dbReference>
<dbReference type="InterPro" id="IPR016187">
    <property type="entry name" value="CTDL_fold"/>
</dbReference>
<reference evidence="2" key="2">
    <citation type="submission" date="2025-05" db="UniProtKB">
        <authorList>
            <consortium name="Ensembl"/>
        </authorList>
    </citation>
    <scope>IDENTIFICATION</scope>
    <source>
        <strain evidence="2">Guanapo</strain>
    </source>
</reference>
<dbReference type="Proteomes" id="UP000242638">
    <property type="component" value="Unassembled WGS sequence"/>
</dbReference>
<dbReference type="Pfam" id="PF00059">
    <property type="entry name" value="Lectin_C"/>
    <property type="match status" value="1"/>
</dbReference>
<proteinExistence type="predicted"/>
<organism evidence="2 3">
    <name type="scientific">Poecilia reticulata</name>
    <name type="common">Guppy</name>
    <name type="synonym">Acanthophacelus reticulatus</name>
    <dbReference type="NCBI Taxonomy" id="8081"/>
    <lineage>
        <taxon>Eukaryota</taxon>
        <taxon>Metazoa</taxon>
        <taxon>Chordata</taxon>
        <taxon>Craniata</taxon>
        <taxon>Vertebrata</taxon>
        <taxon>Euteleostomi</taxon>
        <taxon>Actinopterygii</taxon>
        <taxon>Neopterygii</taxon>
        <taxon>Teleostei</taxon>
        <taxon>Neoteleostei</taxon>
        <taxon>Acanthomorphata</taxon>
        <taxon>Ovalentaria</taxon>
        <taxon>Atherinomorphae</taxon>
        <taxon>Cyprinodontiformes</taxon>
        <taxon>Poeciliidae</taxon>
        <taxon>Poeciliinae</taxon>
        <taxon>Poecilia</taxon>
    </lineage>
</organism>
<dbReference type="CDD" id="cd00037">
    <property type="entry name" value="CLECT"/>
    <property type="match status" value="1"/>
</dbReference>
<dbReference type="InterPro" id="IPR001304">
    <property type="entry name" value="C-type_lectin-like"/>
</dbReference>
<dbReference type="SMART" id="SM00034">
    <property type="entry name" value="CLECT"/>
    <property type="match status" value="1"/>
</dbReference>
<keyword evidence="3" id="KW-1185">Reference proteome</keyword>
<feature type="domain" description="C-type lectin" evidence="1">
    <location>
        <begin position="34"/>
        <end position="181"/>
    </location>
</feature>
<dbReference type="Ensembl" id="ENSPRET00000002214.1">
    <property type="protein sequence ID" value="ENSPREP00000002168.1"/>
    <property type="gene ID" value="ENSPREG00000001617.1"/>
</dbReference>
<protein>
    <submittedName>
        <fullName evidence="2">Type-2 ice-structuring protein-like</fullName>
    </submittedName>
</protein>
<dbReference type="PROSITE" id="PS50041">
    <property type="entry name" value="C_TYPE_LECTIN_2"/>
    <property type="match status" value="1"/>
</dbReference>